<evidence type="ECO:0000313" key="3">
    <source>
        <dbReference type="Proteomes" id="UP000448943"/>
    </source>
</evidence>
<keyword evidence="1" id="KW-0812">Transmembrane</keyword>
<keyword evidence="1" id="KW-0472">Membrane</keyword>
<evidence type="ECO:0000313" key="2">
    <source>
        <dbReference type="EMBL" id="NBI31132.1"/>
    </source>
</evidence>
<keyword evidence="1" id="KW-1133">Transmembrane helix</keyword>
<dbReference type="EMBL" id="SIJB01000059">
    <property type="protein sequence ID" value="NBI31132.1"/>
    <property type="molecule type" value="Genomic_DNA"/>
</dbReference>
<dbReference type="AlphaFoldDB" id="A0A6N9Q8F5"/>
<reference evidence="2 3" key="1">
    <citation type="submission" date="2019-01" db="EMBL/GenBank/DDBJ databases">
        <title>Chengkuizengella sp. nov., isolated from deep-sea sediment of East Pacific Ocean.</title>
        <authorList>
            <person name="Yang J."/>
            <person name="Lai Q."/>
            <person name="Shao Z."/>
        </authorList>
    </citation>
    <scope>NUCLEOTIDE SEQUENCE [LARGE SCALE GENOMIC DNA]</scope>
    <source>
        <strain evidence="2 3">YPA3-1-1</strain>
    </source>
</reference>
<keyword evidence="3" id="KW-1185">Reference proteome</keyword>
<name>A0A6N9Q8F5_9BACL</name>
<feature type="transmembrane region" description="Helical" evidence="1">
    <location>
        <begin position="12"/>
        <end position="32"/>
    </location>
</feature>
<sequence length="181" mass="20676">MKLKEKKWVNVVRVRSGAMVFFLISVLMISGYTDLDSIENVQLTTDPYTDFKCELIVDSNLLELAKSGELPGIDISIGMSKQEILNSFGKPDLIGKMHTIYYKYDGCIFYFGTGDQIGVMDIKLNMSPSQLKEIIGEPDFEGISPIDSYYSLIYSLENNYMFYIDYKTKDSPEGMLRYKIN</sequence>
<dbReference type="Proteomes" id="UP000448943">
    <property type="component" value="Unassembled WGS sequence"/>
</dbReference>
<gene>
    <name evidence="2" type="ORF">ERL59_19550</name>
</gene>
<protein>
    <submittedName>
        <fullName evidence="2">DUF4309 domain-containing protein</fullName>
    </submittedName>
</protein>
<evidence type="ECO:0000256" key="1">
    <source>
        <dbReference type="SAM" id="Phobius"/>
    </source>
</evidence>
<proteinExistence type="predicted"/>
<accession>A0A6N9Q8F5</accession>
<organism evidence="2 3">
    <name type="scientific">Chengkuizengella marina</name>
    <dbReference type="NCBI Taxonomy" id="2507566"/>
    <lineage>
        <taxon>Bacteria</taxon>
        <taxon>Bacillati</taxon>
        <taxon>Bacillota</taxon>
        <taxon>Bacilli</taxon>
        <taxon>Bacillales</taxon>
        <taxon>Paenibacillaceae</taxon>
        <taxon>Chengkuizengella</taxon>
    </lineage>
</organism>
<comment type="caution">
    <text evidence="2">The sequence shown here is derived from an EMBL/GenBank/DDBJ whole genome shotgun (WGS) entry which is preliminary data.</text>
</comment>